<dbReference type="InterPro" id="IPR036291">
    <property type="entry name" value="NAD(P)-bd_dom_sf"/>
</dbReference>
<organism evidence="4 5">
    <name type="scientific">Mucilaginibacter gracilis</name>
    <dbReference type="NCBI Taxonomy" id="423350"/>
    <lineage>
        <taxon>Bacteria</taxon>
        <taxon>Pseudomonadati</taxon>
        <taxon>Bacteroidota</taxon>
        <taxon>Sphingobacteriia</taxon>
        <taxon>Sphingobacteriales</taxon>
        <taxon>Sphingobacteriaceae</taxon>
        <taxon>Mucilaginibacter</taxon>
    </lineage>
</organism>
<dbReference type="InterPro" id="IPR020904">
    <property type="entry name" value="Sc_DH/Rdtase_CS"/>
</dbReference>
<evidence type="ECO:0000313" key="4">
    <source>
        <dbReference type="EMBL" id="RKR80412.1"/>
    </source>
</evidence>
<dbReference type="OrthoDB" id="9808814at2"/>
<evidence type="ECO:0008006" key="6">
    <source>
        <dbReference type="Google" id="ProtNLM"/>
    </source>
</evidence>
<evidence type="ECO:0000256" key="1">
    <source>
        <dbReference type="ARBA" id="ARBA00006484"/>
    </source>
</evidence>
<dbReference type="GO" id="GO:0016020">
    <property type="term" value="C:membrane"/>
    <property type="evidence" value="ECO:0007669"/>
    <property type="project" value="TreeGrafter"/>
</dbReference>
<dbReference type="PROSITE" id="PS00061">
    <property type="entry name" value="ADH_SHORT"/>
    <property type="match status" value="1"/>
</dbReference>
<dbReference type="GO" id="GO:0016491">
    <property type="term" value="F:oxidoreductase activity"/>
    <property type="evidence" value="ECO:0007669"/>
    <property type="project" value="UniProtKB-KW"/>
</dbReference>
<dbReference type="PANTHER" id="PTHR44196:SF2">
    <property type="entry name" value="SHORT-CHAIN DEHYDROGENASE-RELATED"/>
    <property type="match status" value="1"/>
</dbReference>
<evidence type="ECO:0000313" key="5">
    <source>
        <dbReference type="Proteomes" id="UP000268007"/>
    </source>
</evidence>
<dbReference type="Gene3D" id="3.40.50.720">
    <property type="entry name" value="NAD(P)-binding Rossmann-like Domain"/>
    <property type="match status" value="1"/>
</dbReference>
<evidence type="ECO:0000256" key="2">
    <source>
        <dbReference type="ARBA" id="ARBA00023002"/>
    </source>
</evidence>
<comment type="similarity">
    <text evidence="1 3">Belongs to the short-chain dehydrogenases/reductases (SDR) family.</text>
</comment>
<name>A0A495IV13_9SPHI</name>
<proteinExistence type="inferred from homology"/>
<comment type="caution">
    <text evidence="4">The sequence shown here is derived from an EMBL/GenBank/DDBJ whole genome shotgun (WGS) entry which is preliminary data.</text>
</comment>
<accession>A0A495IV13</accession>
<dbReference type="SUPFAM" id="SSF51735">
    <property type="entry name" value="NAD(P)-binding Rossmann-fold domains"/>
    <property type="match status" value="1"/>
</dbReference>
<dbReference type="Proteomes" id="UP000268007">
    <property type="component" value="Unassembled WGS sequence"/>
</dbReference>
<sequence>MGSYALITGASKGIGKAMASQLAAKGYNLLLIARTENELQLLADELIASYKVKVSYLSADLANQLSPKIVADWCRGLHAEVSILINNAGYGLWGDFAELALAEQLNMLQVNLNSVVELTYHLLPLLKNQERAYILNVSSMAAYQALPTLALYAASKAFIISFSRAIRYELKNTSVSVTVLSPGPTDTGFAHRAGLDRLADLADKFNMQPADVARIGLKGMFECKVEIIPGLLNKLSAYGAKHLNKAWIERISAGLYRNAK</sequence>
<dbReference type="AlphaFoldDB" id="A0A495IV13"/>
<dbReference type="CDD" id="cd05233">
    <property type="entry name" value="SDR_c"/>
    <property type="match status" value="1"/>
</dbReference>
<gene>
    <name evidence="4" type="ORF">BDD43_0518</name>
</gene>
<dbReference type="EMBL" id="RBKU01000001">
    <property type="protein sequence ID" value="RKR80412.1"/>
    <property type="molecule type" value="Genomic_DNA"/>
</dbReference>
<dbReference type="Pfam" id="PF00106">
    <property type="entry name" value="adh_short"/>
    <property type="match status" value="1"/>
</dbReference>
<dbReference type="PRINTS" id="PR00080">
    <property type="entry name" value="SDRFAMILY"/>
</dbReference>
<dbReference type="PRINTS" id="PR00081">
    <property type="entry name" value="GDHRDH"/>
</dbReference>
<evidence type="ECO:0000256" key="3">
    <source>
        <dbReference type="RuleBase" id="RU000363"/>
    </source>
</evidence>
<dbReference type="InterPro" id="IPR002347">
    <property type="entry name" value="SDR_fam"/>
</dbReference>
<protein>
    <recommendedName>
        <fullName evidence="6">Short-subunit dehydrogenase</fullName>
    </recommendedName>
</protein>
<keyword evidence="5" id="KW-1185">Reference proteome</keyword>
<keyword evidence="2" id="KW-0560">Oxidoreductase</keyword>
<dbReference type="PANTHER" id="PTHR44196">
    <property type="entry name" value="DEHYDROGENASE/REDUCTASE SDR FAMILY MEMBER 7B"/>
    <property type="match status" value="1"/>
</dbReference>
<reference evidence="4 5" key="1">
    <citation type="submission" date="2018-10" db="EMBL/GenBank/DDBJ databases">
        <title>Genomic Encyclopedia of Archaeal and Bacterial Type Strains, Phase II (KMG-II): from individual species to whole genera.</title>
        <authorList>
            <person name="Goeker M."/>
        </authorList>
    </citation>
    <scope>NUCLEOTIDE SEQUENCE [LARGE SCALE GENOMIC DNA]</scope>
    <source>
        <strain evidence="4 5">DSM 18602</strain>
    </source>
</reference>
<dbReference type="PIRSF" id="PIRSF000126">
    <property type="entry name" value="11-beta-HSD1"/>
    <property type="match status" value="1"/>
</dbReference>